<dbReference type="AlphaFoldDB" id="A0A0S3T5R5"/>
<organism evidence="1 2">
    <name type="scientific">Vigna angularis var. angularis</name>
    <dbReference type="NCBI Taxonomy" id="157739"/>
    <lineage>
        <taxon>Eukaryota</taxon>
        <taxon>Viridiplantae</taxon>
        <taxon>Streptophyta</taxon>
        <taxon>Embryophyta</taxon>
        <taxon>Tracheophyta</taxon>
        <taxon>Spermatophyta</taxon>
        <taxon>Magnoliopsida</taxon>
        <taxon>eudicotyledons</taxon>
        <taxon>Gunneridae</taxon>
        <taxon>Pentapetalae</taxon>
        <taxon>rosids</taxon>
        <taxon>fabids</taxon>
        <taxon>Fabales</taxon>
        <taxon>Fabaceae</taxon>
        <taxon>Papilionoideae</taxon>
        <taxon>50 kb inversion clade</taxon>
        <taxon>NPAAA clade</taxon>
        <taxon>indigoferoid/millettioid clade</taxon>
        <taxon>Phaseoleae</taxon>
        <taxon>Vigna</taxon>
    </lineage>
</organism>
<dbReference type="Proteomes" id="UP000291084">
    <property type="component" value="Chromosome 10"/>
</dbReference>
<keyword evidence="2" id="KW-1185">Reference proteome</keyword>
<reference evidence="1 2" key="1">
    <citation type="journal article" date="2015" name="Sci. Rep.">
        <title>The power of single molecule real-time sequencing technology in the de novo assembly of a eukaryotic genome.</title>
        <authorList>
            <person name="Sakai H."/>
            <person name="Naito K."/>
            <person name="Ogiso-Tanaka E."/>
            <person name="Takahashi Y."/>
            <person name="Iseki K."/>
            <person name="Muto C."/>
            <person name="Satou K."/>
            <person name="Teruya K."/>
            <person name="Shiroma A."/>
            <person name="Shimoji M."/>
            <person name="Hirano T."/>
            <person name="Itoh T."/>
            <person name="Kaga A."/>
            <person name="Tomooka N."/>
        </authorList>
    </citation>
    <scope>NUCLEOTIDE SEQUENCE [LARGE SCALE GENOMIC DNA]</scope>
    <source>
        <strain evidence="2">cv. Shumari</strain>
    </source>
</reference>
<protein>
    <submittedName>
        <fullName evidence="1">Uncharacterized protein</fullName>
    </submittedName>
</protein>
<sequence length="88" mass="10479">MITRTKNNHCRKKKKFQNRLSLRRMLLLLVNQLGFREKEKAREVTTSPSCSMASNILLRILFFSFPRKKAKSHMLQLLRTLNKEVMVM</sequence>
<accession>A0A0S3T5R5</accession>
<evidence type="ECO:0000313" key="1">
    <source>
        <dbReference type="EMBL" id="BAU00553.1"/>
    </source>
</evidence>
<dbReference type="EMBL" id="AP015043">
    <property type="protein sequence ID" value="BAU00553.1"/>
    <property type="molecule type" value="Genomic_DNA"/>
</dbReference>
<evidence type="ECO:0000313" key="2">
    <source>
        <dbReference type="Proteomes" id="UP000291084"/>
    </source>
</evidence>
<name>A0A0S3T5R5_PHAAN</name>
<gene>
    <name evidence="1" type="primary">Vigan.10G215800</name>
    <name evidence="1" type="ORF">VIGAN_10215800</name>
</gene>
<proteinExistence type="predicted"/>